<evidence type="ECO:0000256" key="1">
    <source>
        <dbReference type="SAM" id="MobiDB-lite"/>
    </source>
</evidence>
<gene>
    <name evidence="2" type="ORF">RAG0_00886</name>
</gene>
<dbReference type="Proteomes" id="UP000178912">
    <property type="component" value="Unassembled WGS sequence"/>
</dbReference>
<keyword evidence="3" id="KW-1185">Reference proteome</keyword>
<feature type="region of interest" description="Disordered" evidence="1">
    <location>
        <begin position="1"/>
        <end position="20"/>
    </location>
</feature>
<organism evidence="2 3">
    <name type="scientific">Rhynchosporium agropyri</name>
    <dbReference type="NCBI Taxonomy" id="914238"/>
    <lineage>
        <taxon>Eukaryota</taxon>
        <taxon>Fungi</taxon>
        <taxon>Dikarya</taxon>
        <taxon>Ascomycota</taxon>
        <taxon>Pezizomycotina</taxon>
        <taxon>Leotiomycetes</taxon>
        <taxon>Helotiales</taxon>
        <taxon>Ploettnerulaceae</taxon>
        <taxon>Rhynchosporium</taxon>
    </lineage>
</organism>
<protein>
    <submittedName>
        <fullName evidence="2">Uncharacterized protein</fullName>
    </submittedName>
</protein>
<accession>A0A1E1JZ17</accession>
<evidence type="ECO:0000313" key="2">
    <source>
        <dbReference type="EMBL" id="CZS89524.1"/>
    </source>
</evidence>
<name>A0A1E1JZ17_9HELO</name>
<reference evidence="3" key="1">
    <citation type="submission" date="2016-03" db="EMBL/GenBank/DDBJ databases">
        <authorList>
            <person name="Guldener U."/>
        </authorList>
    </citation>
    <scope>NUCLEOTIDE SEQUENCE [LARGE SCALE GENOMIC DNA]</scope>
    <source>
        <strain evidence="3">04CH-RAC-A.6.1</strain>
    </source>
</reference>
<proteinExistence type="predicted"/>
<evidence type="ECO:0000313" key="3">
    <source>
        <dbReference type="Proteomes" id="UP000178912"/>
    </source>
</evidence>
<dbReference type="EMBL" id="FJUX01000003">
    <property type="protein sequence ID" value="CZS89524.1"/>
    <property type="molecule type" value="Genomic_DNA"/>
</dbReference>
<sequence>MSPRVPDYHTPGKRNTQSQVVSVGNPQYLALLDLKTKSYEIHHEVCLLYQIFVA</sequence>
<dbReference type="AlphaFoldDB" id="A0A1E1JZ17"/>